<reference evidence="4 5" key="1">
    <citation type="submission" date="2019-12" db="EMBL/GenBank/DDBJ databases">
        <title>A genome sequence resource for the geographically widespread anthracnose pathogen Colletotrichum asianum.</title>
        <authorList>
            <person name="Meng Y."/>
        </authorList>
    </citation>
    <scope>NUCLEOTIDE SEQUENCE [LARGE SCALE GENOMIC DNA]</scope>
    <source>
        <strain evidence="4 5">ICMP 18580</strain>
    </source>
</reference>
<feature type="domain" description="DUF4246" evidence="2">
    <location>
        <begin position="157"/>
        <end position="606"/>
    </location>
</feature>
<feature type="region of interest" description="Disordered" evidence="1">
    <location>
        <begin position="368"/>
        <end position="395"/>
    </location>
</feature>
<dbReference type="InterPro" id="IPR025340">
    <property type="entry name" value="DUF4246"/>
</dbReference>
<gene>
    <name evidence="4" type="ORF">GQ607_017719</name>
</gene>
<organism evidence="4 5">
    <name type="scientific">Colletotrichum asianum</name>
    <dbReference type="NCBI Taxonomy" id="702518"/>
    <lineage>
        <taxon>Eukaryota</taxon>
        <taxon>Fungi</taxon>
        <taxon>Dikarya</taxon>
        <taxon>Ascomycota</taxon>
        <taxon>Pezizomycotina</taxon>
        <taxon>Sordariomycetes</taxon>
        <taxon>Hypocreomycetidae</taxon>
        <taxon>Glomerellales</taxon>
        <taxon>Glomerellaceae</taxon>
        <taxon>Colletotrichum</taxon>
        <taxon>Colletotrichum gloeosporioides species complex</taxon>
    </lineage>
</organism>
<sequence>MSKTPLTARDRLALRHWAEHQGSKQTPTIPMAMQWIAESVGKDVEEESIRSVLNKGDLNKGFHTFDDGELNKLVRPGFGLGVNARPEKMFPSAVLDWTAIALTLSELVIMWFVEQITNIPDWHVKVFNDDIAAKWKVEVMAVNWASVPLKYAHFDDDMFEWCLGELRQKAKLYEATGIIPVFDYSAAVIKSDNAVTPEIKEELKKAVTMLEDVPDAHKDWHPGTDEKVLDLVDPSLWPLAYGTTRILSDKRIPLADTMKYCNGGEVIPTPDEDVGLCWSTSFQWLPCEVELDDDKPRITSYINNLHLTKHADLYSVIERVLGKVVPVWDVVHRWPEEFGFQRLWMEKDGRYCTVRNTCNESTYWCRPEARPQESDEQPREENEYYSDWGDSDDEPDSLTWRRDKIWYNETHPFLQPDIPPYTKMPVTGEDVTPEDVKLQKGFFDNAERIQVIVKLANIHLTPEKPTYDGGSWHIEGLMNEHICATALYYYDNENITESRLAFRTRSSGGDFRSELRYEQSDFSSTRRTFSRDHSGNIVQNLGSVLIREDRLITFPNVYENCVAPFELVDKTKSGHRKILALFLVDPDVPVISTANVPPQQKHWVRDEVTTERMPPEIIDMVFENLEIPFGLEKAKEMRLEVMRERMVVRNNTKHRVTSDDFNSSEH</sequence>
<dbReference type="Pfam" id="PF14033">
    <property type="entry name" value="DUF4246"/>
    <property type="match status" value="1"/>
</dbReference>
<dbReference type="PANTHER" id="PTHR33119">
    <property type="entry name" value="IFI3P"/>
    <property type="match status" value="1"/>
</dbReference>
<dbReference type="Proteomes" id="UP000434172">
    <property type="component" value="Unassembled WGS sequence"/>
</dbReference>
<dbReference type="InterPro" id="IPR049207">
    <property type="entry name" value="DUF4246_N"/>
</dbReference>
<dbReference type="Pfam" id="PF21666">
    <property type="entry name" value="DUF4246_N"/>
    <property type="match status" value="1"/>
</dbReference>
<evidence type="ECO:0000259" key="2">
    <source>
        <dbReference type="Pfam" id="PF14033"/>
    </source>
</evidence>
<evidence type="ECO:0000313" key="5">
    <source>
        <dbReference type="Proteomes" id="UP000434172"/>
    </source>
</evidence>
<protein>
    <submittedName>
        <fullName evidence="4">Uncharacterized protein</fullName>
    </submittedName>
</protein>
<dbReference type="AlphaFoldDB" id="A0A8H3ZIU3"/>
<evidence type="ECO:0000313" key="4">
    <source>
        <dbReference type="EMBL" id="KAF0315041.1"/>
    </source>
</evidence>
<evidence type="ECO:0000256" key="1">
    <source>
        <dbReference type="SAM" id="MobiDB-lite"/>
    </source>
</evidence>
<dbReference type="EMBL" id="WOWK01000242">
    <property type="protein sequence ID" value="KAF0315041.1"/>
    <property type="molecule type" value="Genomic_DNA"/>
</dbReference>
<proteinExistence type="predicted"/>
<dbReference type="OrthoDB" id="415532at2759"/>
<comment type="caution">
    <text evidence="4">The sequence shown here is derived from an EMBL/GenBank/DDBJ whole genome shotgun (WGS) entry which is preliminary data.</text>
</comment>
<feature type="compositionally biased region" description="Basic and acidic residues" evidence="1">
    <location>
        <begin position="368"/>
        <end position="382"/>
    </location>
</feature>
<accession>A0A8H3ZIU3</accession>
<dbReference type="PANTHER" id="PTHR33119:SF1">
    <property type="entry name" value="FE2OG DIOXYGENASE DOMAIN-CONTAINING PROTEIN"/>
    <property type="match status" value="1"/>
</dbReference>
<keyword evidence="5" id="KW-1185">Reference proteome</keyword>
<name>A0A8H3ZIU3_9PEZI</name>
<evidence type="ECO:0000259" key="3">
    <source>
        <dbReference type="Pfam" id="PF21666"/>
    </source>
</evidence>
<feature type="domain" description="DUF4246" evidence="3">
    <location>
        <begin position="76"/>
        <end position="138"/>
    </location>
</feature>
<dbReference type="InterPro" id="IPR049192">
    <property type="entry name" value="DUF4246_C"/>
</dbReference>